<protein>
    <submittedName>
        <fullName evidence="11">Lipid A ethanolaminephosphotransferase</fullName>
        <ecNumber evidence="11">2.7.8.-</ecNumber>
    </submittedName>
</protein>
<dbReference type="InterPro" id="IPR012549">
    <property type="entry name" value="EptA-like_N"/>
</dbReference>
<dbReference type="PANTHER" id="PTHR30443">
    <property type="entry name" value="INNER MEMBRANE PROTEIN"/>
    <property type="match status" value="1"/>
</dbReference>
<feature type="transmembrane region" description="Helical" evidence="8">
    <location>
        <begin position="65"/>
        <end position="85"/>
    </location>
</feature>
<evidence type="ECO:0000256" key="3">
    <source>
        <dbReference type="ARBA" id="ARBA00022519"/>
    </source>
</evidence>
<name>A0A841HNI1_9GAMM</name>
<evidence type="ECO:0000256" key="5">
    <source>
        <dbReference type="ARBA" id="ARBA00022692"/>
    </source>
</evidence>
<accession>A0A841HNI1</accession>
<sequence>MSTPAYAGSSASALNPLRRQRRGTIELPSAVLFAFIVSLTWLFFYNVRFWEDSLQAMWHGTAASVGFMASLFVLVLCVQALLLLLLPRRLMVPATSVLFLVAAFSSFFSLHYGVVMNKDMMRNVLQTDIAEAEGLLSLQLTHWVMLLGVLPAILIWKIRLPVLSWKQAMRQRTFAISAIVATSVAALFATSSSYAVYFREHKPIRFTLAPVAPISAALQLVTAEYKTPQGPAINVSGAVRRIAAPRARPLALLIVVGETARAENFQLGGYDRPTNPRLSQLSGVTYFDDVTSCGTATAVSVPCLFSHLPRAEFSVDDAPRYMNLLDVLADAGFDVEWRDNNAGCKGVCARATQVSYAERKDPSLCSEDYCHDEILLEGLEERLRNLPRDTVFVLHMIGSHGPAYASRYPKRFEQFTPVCQSSQLQRCSTQEIVNAYDNSILYTDFVLSQAIAKLSNAAGHVDGALLYVSDHGESLGEQGIYLHGMPYRFAPDVQKHVPMLFWTSPEYARERRLDRDCLSSLARQPASHDNVYHTILGAAEVRNDSYDATLDLFSRCSAALPADHE</sequence>
<comment type="subcellular location">
    <subcellularLocation>
        <location evidence="1">Cell inner membrane</location>
        <topology evidence="1">Multi-pass membrane protein</topology>
    </subcellularLocation>
</comment>
<proteinExistence type="predicted"/>
<evidence type="ECO:0000256" key="6">
    <source>
        <dbReference type="ARBA" id="ARBA00022989"/>
    </source>
</evidence>
<dbReference type="InterPro" id="IPR058130">
    <property type="entry name" value="PEA_transf_C"/>
</dbReference>
<dbReference type="GO" id="GO:0016776">
    <property type="term" value="F:phosphotransferase activity, phosphate group as acceptor"/>
    <property type="evidence" value="ECO:0007669"/>
    <property type="project" value="TreeGrafter"/>
</dbReference>
<reference evidence="11 12" key="1">
    <citation type="submission" date="2020-08" db="EMBL/GenBank/DDBJ databases">
        <title>Genomic Encyclopedia of Type Strains, Phase IV (KMG-IV): sequencing the most valuable type-strain genomes for metagenomic binning, comparative biology and taxonomic classification.</title>
        <authorList>
            <person name="Goeker M."/>
        </authorList>
    </citation>
    <scope>NUCLEOTIDE SEQUENCE [LARGE SCALE GENOMIC DNA]</scope>
    <source>
        <strain evidence="11 12">DSM 26723</strain>
    </source>
</reference>
<dbReference type="AlphaFoldDB" id="A0A841HNI1"/>
<keyword evidence="5 8" id="KW-0812">Transmembrane</keyword>
<feature type="domain" description="Sulfatase N-terminal" evidence="9">
    <location>
        <begin position="252"/>
        <end position="540"/>
    </location>
</feature>
<dbReference type="NCBIfam" id="NF028537">
    <property type="entry name" value="P_eth_NH2_trans"/>
    <property type="match status" value="1"/>
</dbReference>
<dbReference type="Proteomes" id="UP000588068">
    <property type="component" value="Unassembled WGS sequence"/>
</dbReference>
<feature type="transmembrane region" description="Helical" evidence="8">
    <location>
        <begin position="97"/>
        <end position="115"/>
    </location>
</feature>
<dbReference type="RefSeq" id="WP_184332568.1">
    <property type="nucleotide sequence ID" value="NZ_JACHHZ010000003.1"/>
</dbReference>
<keyword evidence="12" id="KW-1185">Reference proteome</keyword>
<evidence type="ECO:0000313" key="12">
    <source>
        <dbReference type="Proteomes" id="UP000588068"/>
    </source>
</evidence>
<dbReference type="Gene3D" id="3.40.720.10">
    <property type="entry name" value="Alkaline Phosphatase, subunit A"/>
    <property type="match status" value="1"/>
</dbReference>
<evidence type="ECO:0000256" key="2">
    <source>
        <dbReference type="ARBA" id="ARBA00022475"/>
    </source>
</evidence>
<keyword evidence="3" id="KW-0997">Cell inner membrane</keyword>
<evidence type="ECO:0000256" key="8">
    <source>
        <dbReference type="SAM" id="Phobius"/>
    </source>
</evidence>
<dbReference type="InterPro" id="IPR000917">
    <property type="entry name" value="Sulfatase_N"/>
</dbReference>
<evidence type="ECO:0000256" key="7">
    <source>
        <dbReference type="ARBA" id="ARBA00023136"/>
    </source>
</evidence>
<keyword evidence="4 11" id="KW-0808">Transferase</keyword>
<evidence type="ECO:0000259" key="10">
    <source>
        <dbReference type="Pfam" id="PF08019"/>
    </source>
</evidence>
<keyword evidence="6 8" id="KW-1133">Transmembrane helix</keyword>
<dbReference type="Pfam" id="PF08019">
    <property type="entry name" value="EptA_B_N"/>
    <property type="match status" value="1"/>
</dbReference>
<evidence type="ECO:0000259" key="9">
    <source>
        <dbReference type="Pfam" id="PF00884"/>
    </source>
</evidence>
<feature type="domain" description="Phosphoethanolamine transferase N-terminal" evidence="10">
    <location>
        <begin position="75"/>
        <end position="224"/>
    </location>
</feature>
<organism evidence="11 12">
    <name type="scientific">Povalibacter uvarum</name>
    <dbReference type="NCBI Taxonomy" id="732238"/>
    <lineage>
        <taxon>Bacteria</taxon>
        <taxon>Pseudomonadati</taxon>
        <taxon>Pseudomonadota</taxon>
        <taxon>Gammaproteobacteria</taxon>
        <taxon>Steroidobacterales</taxon>
        <taxon>Steroidobacteraceae</taxon>
        <taxon>Povalibacter</taxon>
    </lineage>
</organism>
<dbReference type="GO" id="GO:0005886">
    <property type="term" value="C:plasma membrane"/>
    <property type="evidence" value="ECO:0007669"/>
    <property type="project" value="UniProtKB-SubCell"/>
</dbReference>
<dbReference type="SUPFAM" id="SSF53649">
    <property type="entry name" value="Alkaline phosphatase-like"/>
    <property type="match status" value="1"/>
</dbReference>
<feature type="transmembrane region" description="Helical" evidence="8">
    <location>
        <begin position="27"/>
        <end position="45"/>
    </location>
</feature>
<dbReference type="EC" id="2.7.8.-" evidence="11"/>
<dbReference type="PANTHER" id="PTHR30443:SF0">
    <property type="entry name" value="PHOSPHOETHANOLAMINE TRANSFERASE EPTA"/>
    <property type="match status" value="1"/>
</dbReference>
<comment type="caution">
    <text evidence="11">The sequence shown here is derived from an EMBL/GenBank/DDBJ whole genome shotgun (WGS) entry which is preliminary data.</text>
</comment>
<evidence type="ECO:0000313" key="11">
    <source>
        <dbReference type="EMBL" id="MBB6093830.1"/>
    </source>
</evidence>
<dbReference type="EMBL" id="JACHHZ010000003">
    <property type="protein sequence ID" value="MBB6093830.1"/>
    <property type="molecule type" value="Genomic_DNA"/>
</dbReference>
<evidence type="ECO:0000256" key="1">
    <source>
        <dbReference type="ARBA" id="ARBA00004429"/>
    </source>
</evidence>
<dbReference type="GO" id="GO:0009244">
    <property type="term" value="P:lipopolysaccharide core region biosynthetic process"/>
    <property type="evidence" value="ECO:0007669"/>
    <property type="project" value="TreeGrafter"/>
</dbReference>
<keyword evidence="7 8" id="KW-0472">Membrane</keyword>
<keyword evidence="2" id="KW-1003">Cell membrane</keyword>
<dbReference type="Pfam" id="PF00884">
    <property type="entry name" value="Sulfatase"/>
    <property type="match status" value="1"/>
</dbReference>
<evidence type="ECO:0000256" key="4">
    <source>
        <dbReference type="ARBA" id="ARBA00022679"/>
    </source>
</evidence>
<dbReference type="InterPro" id="IPR040423">
    <property type="entry name" value="PEA_transferase"/>
</dbReference>
<feature type="transmembrane region" description="Helical" evidence="8">
    <location>
        <begin position="176"/>
        <end position="197"/>
    </location>
</feature>
<gene>
    <name evidence="11" type="ORF">HNQ60_002711</name>
</gene>
<dbReference type="InterPro" id="IPR017850">
    <property type="entry name" value="Alkaline_phosphatase_core_sf"/>
</dbReference>
<feature type="transmembrane region" description="Helical" evidence="8">
    <location>
        <begin position="135"/>
        <end position="156"/>
    </location>
</feature>
<dbReference type="CDD" id="cd16017">
    <property type="entry name" value="LptA"/>
    <property type="match status" value="1"/>
</dbReference>